<dbReference type="RefSeq" id="WP_380026095.1">
    <property type="nucleotide sequence ID" value="NZ_JBHSHC010000096.1"/>
</dbReference>
<proteinExistence type="predicted"/>
<evidence type="ECO:0000259" key="2">
    <source>
        <dbReference type="PROSITE" id="PS51352"/>
    </source>
</evidence>
<feature type="transmembrane region" description="Helical" evidence="1">
    <location>
        <begin position="6"/>
        <end position="30"/>
    </location>
</feature>
<accession>A0ABV9Q1V2</accession>
<protein>
    <submittedName>
        <fullName evidence="3">TlpA family protein disulfide reductase</fullName>
    </submittedName>
</protein>
<dbReference type="Gene3D" id="3.40.30.10">
    <property type="entry name" value="Glutaredoxin"/>
    <property type="match status" value="1"/>
</dbReference>
<comment type="caution">
    <text evidence="3">The sequence shown here is derived from an EMBL/GenBank/DDBJ whole genome shotgun (WGS) entry which is preliminary data.</text>
</comment>
<keyword evidence="1" id="KW-0812">Transmembrane</keyword>
<dbReference type="SUPFAM" id="SSF52833">
    <property type="entry name" value="Thioredoxin-like"/>
    <property type="match status" value="1"/>
</dbReference>
<evidence type="ECO:0000313" key="4">
    <source>
        <dbReference type="Proteomes" id="UP001596002"/>
    </source>
</evidence>
<dbReference type="PROSITE" id="PS51352">
    <property type="entry name" value="THIOREDOXIN_2"/>
    <property type="match status" value="1"/>
</dbReference>
<keyword evidence="1" id="KW-0472">Membrane</keyword>
<evidence type="ECO:0000256" key="1">
    <source>
        <dbReference type="SAM" id="Phobius"/>
    </source>
</evidence>
<dbReference type="InterPro" id="IPR013766">
    <property type="entry name" value="Thioredoxin_domain"/>
</dbReference>
<gene>
    <name evidence="3" type="ORF">ACFO8Q_12510</name>
</gene>
<evidence type="ECO:0000313" key="3">
    <source>
        <dbReference type="EMBL" id="MFC4768171.1"/>
    </source>
</evidence>
<reference evidence="4" key="1">
    <citation type="journal article" date="2019" name="Int. J. Syst. Evol. Microbiol.">
        <title>The Global Catalogue of Microorganisms (GCM) 10K type strain sequencing project: providing services to taxonomists for standard genome sequencing and annotation.</title>
        <authorList>
            <consortium name="The Broad Institute Genomics Platform"/>
            <consortium name="The Broad Institute Genome Sequencing Center for Infectious Disease"/>
            <person name="Wu L."/>
            <person name="Ma J."/>
        </authorList>
    </citation>
    <scope>NUCLEOTIDE SEQUENCE [LARGE SCALE GENOMIC DNA]</scope>
    <source>
        <strain evidence="4">WYCCWR 12678</strain>
    </source>
</reference>
<feature type="domain" description="Thioredoxin" evidence="2">
    <location>
        <begin position="48"/>
        <end position="180"/>
    </location>
</feature>
<keyword evidence="1" id="KW-1133">Transmembrane helix</keyword>
<name>A0ABV9Q1V2_9BACL</name>
<dbReference type="InterPro" id="IPR013740">
    <property type="entry name" value="Redoxin"/>
</dbReference>
<dbReference type="Proteomes" id="UP001596002">
    <property type="component" value="Unassembled WGS sequence"/>
</dbReference>
<dbReference type="Pfam" id="PF08534">
    <property type="entry name" value="Redoxin"/>
    <property type="match status" value="1"/>
</dbReference>
<organism evidence="3 4">
    <name type="scientific">Effusibacillus consociatus</name>
    <dbReference type="NCBI Taxonomy" id="1117041"/>
    <lineage>
        <taxon>Bacteria</taxon>
        <taxon>Bacillati</taxon>
        <taxon>Bacillota</taxon>
        <taxon>Bacilli</taxon>
        <taxon>Bacillales</taxon>
        <taxon>Alicyclobacillaceae</taxon>
        <taxon>Effusibacillus</taxon>
    </lineage>
</organism>
<sequence>MNLLVWSNILLWIFMIIQLGIIFLLSKLIANFLNRFRLSQGKIEQLKLNIGDRAPLFREWDQNKNLVKLAENNGKNTLLVFTSAGCNICKEVLPQLPLLSTSFPSLRIIVVSRDLNVELIKTLPPEIHFIGSEEIMENYFIQKVPTVVVIDENGIITELETINTFRHLTSILEHLSRKAS</sequence>
<keyword evidence="4" id="KW-1185">Reference proteome</keyword>
<dbReference type="InterPro" id="IPR036249">
    <property type="entry name" value="Thioredoxin-like_sf"/>
</dbReference>
<dbReference type="EMBL" id="JBHSHC010000096">
    <property type="protein sequence ID" value="MFC4768171.1"/>
    <property type="molecule type" value="Genomic_DNA"/>
</dbReference>